<dbReference type="STRING" id="106634.TVD_12210"/>
<dbReference type="PANTHER" id="PTHR34203:SF15">
    <property type="entry name" value="SLL1173 PROTEIN"/>
    <property type="match status" value="1"/>
</dbReference>
<gene>
    <name evidence="1" type="ORF">TVD_12210</name>
</gene>
<dbReference type="InterPro" id="IPR029063">
    <property type="entry name" value="SAM-dependent_MTases_sf"/>
</dbReference>
<organism evidence="1 2">
    <name type="scientific">Thioalkalivibrio versutus</name>
    <dbReference type="NCBI Taxonomy" id="106634"/>
    <lineage>
        <taxon>Bacteria</taxon>
        <taxon>Pseudomonadati</taxon>
        <taxon>Pseudomonadota</taxon>
        <taxon>Gammaproteobacteria</taxon>
        <taxon>Chromatiales</taxon>
        <taxon>Ectothiorhodospiraceae</taxon>
        <taxon>Thioalkalivibrio</taxon>
    </lineage>
</organism>
<dbReference type="NCBIfam" id="TIGR01444">
    <property type="entry name" value="fkbM_fam"/>
    <property type="match status" value="1"/>
</dbReference>
<dbReference type="PANTHER" id="PTHR34203">
    <property type="entry name" value="METHYLTRANSFERASE, FKBM FAMILY PROTEIN"/>
    <property type="match status" value="1"/>
</dbReference>
<dbReference type="OrthoDB" id="5797260at2"/>
<dbReference type="Pfam" id="PF05050">
    <property type="entry name" value="Methyltransf_21"/>
    <property type="match status" value="1"/>
</dbReference>
<dbReference type="CDD" id="cd02440">
    <property type="entry name" value="AdoMet_MTases"/>
    <property type="match status" value="1"/>
</dbReference>
<dbReference type="Proteomes" id="UP000064201">
    <property type="component" value="Chromosome"/>
</dbReference>
<reference evidence="1 2" key="1">
    <citation type="submission" date="2015-04" db="EMBL/GenBank/DDBJ databases">
        <title>Complete Sequence for the Genome of the Thioalkalivibrio versutus D301.</title>
        <authorList>
            <person name="Mu T."/>
            <person name="Zhou J."/>
            <person name="Xu X."/>
        </authorList>
    </citation>
    <scope>NUCLEOTIDE SEQUENCE [LARGE SCALE GENOMIC DNA]</scope>
    <source>
        <strain evidence="1 2">D301</strain>
    </source>
</reference>
<dbReference type="SUPFAM" id="SSF53335">
    <property type="entry name" value="S-adenosyl-L-methionine-dependent methyltransferases"/>
    <property type="match status" value="1"/>
</dbReference>
<dbReference type="PATRIC" id="fig|106634.4.peg.2489"/>
<dbReference type="RefSeq" id="WP_018649641.1">
    <property type="nucleotide sequence ID" value="NZ_CP011367.1"/>
</dbReference>
<dbReference type="InterPro" id="IPR052514">
    <property type="entry name" value="SAM-dependent_MTase"/>
</dbReference>
<sequence length="236" mass="26484">MSRQLRRFWNSRLPTTVDIERRGIRYRLNVRDNVTDAKILLSSKVYDREELEHLANACDDGTFIDIGANTGYYSLHVAAAGARQVLAIEPNPPTFRRLLFNLECNRFAEAIQALPLAIGPNGTAMLHLAEGLGSASLNPSEQSRGNTVEVQTEPLLDVLTNAGIERIDGLKIDIEGYEYQALEPFFRDAAPSLHPRCIVIESCHGHIWEKDVLALLREHGYQIQSRSRSNSILYLS</sequence>
<dbReference type="KEGG" id="tvr:TVD_12210"/>
<evidence type="ECO:0000313" key="2">
    <source>
        <dbReference type="Proteomes" id="UP000064201"/>
    </source>
</evidence>
<proteinExistence type="predicted"/>
<protein>
    <submittedName>
        <fullName evidence="1">Uncharacterized protein</fullName>
    </submittedName>
</protein>
<dbReference type="Gene3D" id="3.40.50.150">
    <property type="entry name" value="Vaccinia Virus protein VP39"/>
    <property type="match status" value="1"/>
</dbReference>
<dbReference type="AlphaFoldDB" id="A0A0G3G498"/>
<accession>A0A0G3G498</accession>
<keyword evidence="2" id="KW-1185">Reference proteome</keyword>
<evidence type="ECO:0000313" key="1">
    <source>
        <dbReference type="EMBL" id="AKJ96068.1"/>
    </source>
</evidence>
<dbReference type="InterPro" id="IPR006342">
    <property type="entry name" value="FkbM_mtfrase"/>
</dbReference>
<dbReference type="EMBL" id="CP011367">
    <property type="protein sequence ID" value="AKJ96068.1"/>
    <property type="molecule type" value="Genomic_DNA"/>
</dbReference>
<name>A0A0G3G498_9GAMM</name>